<organism evidence="3 4">
    <name type="scientific">Paludibacter jiangxiensis</name>
    <dbReference type="NCBI Taxonomy" id="681398"/>
    <lineage>
        <taxon>Bacteria</taxon>
        <taxon>Pseudomonadati</taxon>
        <taxon>Bacteroidota</taxon>
        <taxon>Bacteroidia</taxon>
        <taxon>Bacteroidales</taxon>
        <taxon>Paludibacteraceae</taxon>
        <taxon>Paludibacter</taxon>
    </lineage>
</organism>
<keyword evidence="4" id="KW-1185">Reference proteome</keyword>
<name>A0A171ACE4_9BACT</name>
<feature type="transmembrane region" description="Helical" evidence="1">
    <location>
        <begin position="121"/>
        <end position="143"/>
    </location>
</feature>
<feature type="transmembrane region" description="Helical" evidence="1">
    <location>
        <begin position="12"/>
        <end position="31"/>
    </location>
</feature>
<dbReference type="PANTHER" id="PTHR34220">
    <property type="entry name" value="SENSOR HISTIDINE KINASE YPDA"/>
    <property type="match status" value="1"/>
</dbReference>
<dbReference type="SUPFAM" id="SSF55874">
    <property type="entry name" value="ATPase domain of HSP90 chaperone/DNA topoisomerase II/histidine kinase"/>
    <property type="match status" value="1"/>
</dbReference>
<dbReference type="EMBL" id="BDCR01000004">
    <property type="protein sequence ID" value="GAT63519.1"/>
    <property type="molecule type" value="Genomic_DNA"/>
</dbReference>
<dbReference type="STRING" id="681398.PJIAN_457"/>
<keyword evidence="3" id="KW-0418">Kinase</keyword>
<dbReference type="Proteomes" id="UP000076586">
    <property type="component" value="Unassembled WGS sequence"/>
</dbReference>
<keyword evidence="1" id="KW-1133">Transmembrane helix</keyword>
<sequence length="350" mass="41322">MIINTQRHRSKIQVCIHLLVWTLLFCFPFIFMNDSRHFRVDMYFGYFVYIGAFSIVFYLNYLYLINKFLFDQNTVRFIIANTLLIVVCSLLLYWYRTVEFAHMWHGPMQGRMHIPRPPDPFLFRDVTSLVLSVGLSVAIRVTGKWYKTETERKEMEKDRYETELKNLKNQLNPHFLFNTLNNIYSLIPVHPEQAQDTVHRLSHLLRYVLYENNDNFVPIDKEIDFLKSYIELMSLRLSEQVKLTTEFNIESGNDRIAPMLFISLVENAFKHGISPINQSFVHISITSKEGQEVVCTVENSNFPKNIQDKSGSGIGQENLRKRLDLLYPNHHNLCLENRGDTYFAQLQIKF</sequence>
<evidence type="ECO:0000313" key="4">
    <source>
        <dbReference type="Proteomes" id="UP000076586"/>
    </source>
</evidence>
<accession>A0A171ACE4</accession>
<feature type="transmembrane region" description="Helical" evidence="1">
    <location>
        <begin position="77"/>
        <end position="95"/>
    </location>
</feature>
<evidence type="ECO:0000256" key="1">
    <source>
        <dbReference type="SAM" id="Phobius"/>
    </source>
</evidence>
<proteinExistence type="predicted"/>
<dbReference type="InterPro" id="IPR010559">
    <property type="entry name" value="Sig_transdc_His_kin_internal"/>
</dbReference>
<feature type="domain" description="Signal transduction histidine kinase internal region" evidence="2">
    <location>
        <begin position="162"/>
        <end position="240"/>
    </location>
</feature>
<dbReference type="AlphaFoldDB" id="A0A171ACE4"/>
<evidence type="ECO:0000259" key="2">
    <source>
        <dbReference type="Pfam" id="PF06580"/>
    </source>
</evidence>
<keyword evidence="1" id="KW-0472">Membrane</keyword>
<dbReference type="Pfam" id="PF06580">
    <property type="entry name" value="His_kinase"/>
    <property type="match status" value="1"/>
</dbReference>
<keyword evidence="1" id="KW-0812">Transmembrane</keyword>
<dbReference type="GO" id="GO:0016020">
    <property type="term" value="C:membrane"/>
    <property type="evidence" value="ECO:0007669"/>
    <property type="project" value="InterPro"/>
</dbReference>
<dbReference type="InterPro" id="IPR050640">
    <property type="entry name" value="Bact_2-comp_sensor_kinase"/>
</dbReference>
<protein>
    <submittedName>
        <fullName evidence="3">Histidine kinase</fullName>
    </submittedName>
</protein>
<dbReference type="GO" id="GO:0000155">
    <property type="term" value="F:phosphorelay sensor kinase activity"/>
    <property type="evidence" value="ECO:0007669"/>
    <property type="project" value="InterPro"/>
</dbReference>
<feature type="transmembrane region" description="Helical" evidence="1">
    <location>
        <begin position="43"/>
        <end position="65"/>
    </location>
</feature>
<gene>
    <name evidence="3" type="ORF">PJIAN_457</name>
</gene>
<dbReference type="InterPro" id="IPR036890">
    <property type="entry name" value="HATPase_C_sf"/>
</dbReference>
<evidence type="ECO:0000313" key="3">
    <source>
        <dbReference type="EMBL" id="GAT63519.1"/>
    </source>
</evidence>
<keyword evidence="3" id="KW-0808">Transferase</keyword>
<reference evidence="4" key="1">
    <citation type="submission" date="2016-04" db="EMBL/GenBank/DDBJ databases">
        <title>Draft genome sequence of Paludibacter jiangxiensis strain NM7.</title>
        <authorList>
            <person name="Qiu Y."/>
            <person name="Matsuura N."/>
            <person name="Ohashi A."/>
            <person name="Tourlousse M.D."/>
            <person name="Sekiguchi Y."/>
        </authorList>
    </citation>
    <scope>NUCLEOTIDE SEQUENCE [LARGE SCALE GENOMIC DNA]</scope>
    <source>
        <strain evidence="4">NM7</strain>
    </source>
</reference>
<dbReference type="Gene3D" id="3.30.565.10">
    <property type="entry name" value="Histidine kinase-like ATPase, C-terminal domain"/>
    <property type="match status" value="1"/>
</dbReference>
<dbReference type="PANTHER" id="PTHR34220:SF7">
    <property type="entry name" value="SENSOR HISTIDINE KINASE YPDA"/>
    <property type="match status" value="1"/>
</dbReference>
<dbReference type="OrthoDB" id="9809908at2"/>
<comment type="caution">
    <text evidence="3">The sequence shown here is derived from an EMBL/GenBank/DDBJ whole genome shotgun (WGS) entry which is preliminary data.</text>
</comment>
<reference evidence="4" key="2">
    <citation type="journal article" date="2017" name="Genome Announc.">
        <title>Draft genome sequence of Paludibacter jiangxiensis NM7(T), a propionate-producing fermentative bacterium.</title>
        <authorList>
            <person name="Qiu Y.-L."/>
            <person name="Tourlousse D.M."/>
            <person name="Matsuura N."/>
            <person name="Ohashi A."/>
            <person name="Sekiguchi Y."/>
        </authorList>
    </citation>
    <scope>NUCLEOTIDE SEQUENCE [LARGE SCALE GENOMIC DNA]</scope>
    <source>
        <strain evidence="4">NM7</strain>
    </source>
</reference>